<feature type="transmembrane region" description="Helical" evidence="7">
    <location>
        <begin position="497"/>
        <end position="516"/>
    </location>
</feature>
<proteinExistence type="inferred from homology"/>
<evidence type="ECO:0000256" key="4">
    <source>
        <dbReference type="ARBA" id="ARBA00022825"/>
    </source>
</evidence>
<dbReference type="Pfam" id="PF00082">
    <property type="entry name" value="Peptidase_S8"/>
    <property type="match status" value="1"/>
</dbReference>
<evidence type="ECO:0000256" key="3">
    <source>
        <dbReference type="ARBA" id="ARBA00022801"/>
    </source>
</evidence>
<dbReference type="PANTHER" id="PTHR43806">
    <property type="entry name" value="PEPTIDASE S8"/>
    <property type="match status" value="1"/>
</dbReference>
<dbReference type="InterPro" id="IPR050131">
    <property type="entry name" value="Peptidase_S8_subtilisin-like"/>
</dbReference>
<dbReference type="EMBL" id="BAABJQ010000019">
    <property type="protein sequence ID" value="GAA5193285.1"/>
    <property type="molecule type" value="Genomic_DNA"/>
</dbReference>
<feature type="compositionally biased region" description="Basic and acidic residues" evidence="6">
    <location>
        <begin position="586"/>
        <end position="603"/>
    </location>
</feature>
<comment type="caution">
    <text evidence="5">Lacks conserved residue(s) required for the propagation of feature annotation.</text>
</comment>
<sequence>MEFTPSVKEAAVPARRKCQQHRLAGFALVLFLVAGGIVPLPGRAAAAPQTSAPDYVKYYVVAATYQATPENLGEVATRFLSNSARAHEIFDLNVGRVQPDGGKLTDAGQLHQGWDLVLPWDAVGSGVQYGLLPAATPPTKQAPAAPPAPSLGPTQAAPPNPPAARCAGASTHSSESQTQWATLRLAPEHAWTYTRGAGVLVAVLDSGVDASVPALSGRVTVGADIVSGSGRGDTDCLGTGTVMASIIAARSDQGGSVSGIAPDATILPVRLAINDPKPKPADQAAAIQFAVSAGARVIALGSYLTPTNPMVAEAIAQAASHDVVVVMGAPGGPSPSAPPSPGTPAASGTLASPGSTASPETPAPVLRVGGVSLDGKPTRTYTPQTVDVDAPGAQVAGVGINGTGAVTATGTQYAVAFVAGEAALVRARYPQLTAAQVIHRIEVTADRIGATAPDPAYGWGLIDPGVSVTRVIPEENQASAPLVAAPPGPGLPHGPRIVALSIIAIVSLLAVTLLVLRLRRIIRPLAVTPQPAAADEEPPTTVAALPRVDAGPPKSTVDGEQAAGDQPIGDQPAGDQLTGDQSAGEQKTRDRPAGAEPTPDRSDNAASARGGRATGNRRPWLIGVDVNAGHATDLLTREGGSDDDA</sequence>
<evidence type="ECO:0000256" key="6">
    <source>
        <dbReference type="SAM" id="MobiDB-lite"/>
    </source>
</evidence>
<feature type="compositionally biased region" description="Basic and acidic residues" evidence="6">
    <location>
        <begin position="635"/>
        <end position="645"/>
    </location>
</feature>
<evidence type="ECO:0000256" key="2">
    <source>
        <dbReference type="ARBA" id="ARBA00022670"/>
    </source>
</evidence>
<keyword evidence="4" id="KW-0720">Serine protease</keyword>
<dbReference type="SUPFAM" id="SSF52743">
    <property type="entry name" value="Subtilisin-like"/>
    <property type="match status" value="1"/>
</dbReference>
<organism evidence="9 10">
    <name type="scientific">Rugosimonospora acidiphila</name>
    <dbReference type="NCBI Taxonomy" id="556531"/>
    <lineage>
        <taxon>Bacteria</taxon>
        <taxon>Bacillati</taxon>
        <taxon>Actinomycetota</taxon>
        <taxon>Actinomycetes</taxon>
        <taxon>Micromonosporales</taxon>
        <taxon>Micromonosporaceae</taxon>
        <taxon>Rugosimonospora</taxon>
    </lineage>
</organism>
<dbReference type="Proteomes" id="UP001501570">
    <property type="component" value="Unassembled WGS sequence"/>
</dbReference>
<accession>A0ABP9SC18</accession>
<gene>
    <name evidence="9" type="ORF">GCM10023322_54950</name>
</gene>
<reference evidence="10" key="1">
    <citation type="journal article" date="2019" name="Int. J. Syst. Evol. Microbiol.">
        <title>The Global Catalogue of Microorganisms (GCM) 10K type strain sequencing project: providing services to taxonomists for standard genome sequencing and annotation.</title>
        <authorList>
            <consortium name="The Broad Institute Genomics Platform"/>
            <consortium name="The Broad Institute Genome Sequencing Center for Infectious Disease"/>
            <person name="Wu L."/>
            <person name="Ma J."/>
        </authorList>
    </citation>
    <scope>NUCLEOTIDE SEQUENCE [LARGE SCALE GENOMIC DNA]</scope>
    <source>
        <strain evidence="10">JCM 18304</strain>
    </source>
</reference>
<comment type="similarity">
    <text evidence="1 5">Belongs to the peptidase S8 family.</text>
</comment>
<evidence type="ECO:0000313" key="10">
    <source>
        <dbReference type="Proteomes" id="UP001501570"/>
    </source>
</evidence>
<dbReference type="RefSeq" id="WP_345634370.1">
    <property type="nucleotide sequence ID" value="NZ_BAABJQ010000019.1"/>
</dbReference>
<comment type="caution">
    <text evidence="9">The sequence shown here is derived from an EMBL/GenBank/DDBJ whole genome shotgun (WGS) entry which is preliminary data.</text>
</comment>
<feature type="region of interest" description="Disordered" evidence="6">
    <location>
        <begin position="329"/>
        <end position="363"/>
    </location>
</feature>
<evidence type="ECO:0000256" key="1">
    <source>
        <dbReference type="ARBA" id="ARBA00011073"/>
    </source>
</evidence>
<name>A0ABP9SC18_9ACTN</name>
<feature type="region of interest" description="Disordered" evidence="6">
    <location>
        <begin position="138"/>
        <end position="174"/>
    </location>
</feature>
<feature type="compositionally biased region" description="Polar residues" evidence="6">
    <location>
        <begin position="350"/>
        <end position="359"/>
    </location>
</feature>
<dbReference type="PROSITE" id="PS51892">
    <property type="entry name" value="SUBTILASE"/>
    <property type="match status" value="1"/>
</dbReference>
<evidence type="ECO:0000259" key="8">
    <source>
        <dbReference type="Pfam" id="PF00082"/>
    </source>
</evidence>
<evidence type="ECO:0000256" key="5">
    <source>
        <dbReference type="PROSITE-ProRule" id="PRU01240"/>
    </source>
</evidence>
<keyword evidence="7" id="KW-0812">Transmembrane</keyword>
<feature type="compositionally biased region" description="Pro residues" evidence="6">
    <location>
        <begin position="332"/>
        <end position="342"/>
    </location>
</feature>
<keyword evidence="7" id="KW-0472">Membrane</keyword>
<keyword evidence="3" id="KW-0378">Hydrolase</keyword>
<dbReference type="InterPro" id="IPR015500">
    <property type="entry name" value="Peptidase_S8_subtilisin-rel"/>
</dbReference>
<dbReference type="PANTHER" id="PTHR43806:SF11">
    <property type="entry name" value="CEREVISIN-RELATED"/>
    <property type="match status" value="1"/>
</dbReference>
<dbReference type="InterPro" id="IPR000209">
    <property type="entry name" value="Peptidase_S8/S53_dom"/>
</dbReference>
<dbReference type="Gene3D" id="3.40.50.200">
    <property type="entry name" value="Peptidase S8/S53 domain"/>
    <property type="match status" value="1"/>
</dbReference>
<feature type="compositionally biased region" description="Pro residues" evidence="6">
    <location>
        <begin position="144"/>
        <end position="162"/>
    </location>
</feature>
<feature type="domain" description="Peptidase S8/S53" evidence="8">
    <location>
        <begin position="196"/>
        <end position="460"/>
    </location>
</feature>
<dbReference type="PRINTS" id="PR00723">
    <property type="entry name" value="SUBTILISIN"/>
</dbReference>
<keyword evidence="2" id="KW-0645">Protease</keyword>
<protein>
    <recommendedName>
        <fullName evidence="8">Peptidase S8/S53 domain-containing protein</fullName>
    </recommendedName>
</protein>
<evidence type="ECO:0000313" key="9">
    <source>
        <dbReference type="EMBL" id="GAA5193285.1"/>
    </source>
</evidence>
<dbReference type="InterPro" id="IPR036852">
    <property type="entry name" value="Peptidase_S8/S53_dom_sf"/>
</dbReference>
<evidence type="ECO:0000256" key="7">
    <source>
        <dbReference type="SAM" id="Phobius"/>
    </source>
</evidence>
<feature type="region of interest" description="Disordered" evidence="6">
    <location>
        <begin position="530"/>
        <end position="645"/>
    </location>
</feature>
<keyword evidence="7" id="KW-1133">Transmembrane helix</keyword>
<keyword evidence="10" id="KW-1185">Reference proteome</keyword>